<organism evidence="6 7">
    <name type="scientific">Gordonia cholesterolivorans</name>
    <dbReference type="NCBI Taxonomy" id="559625"/>
    <lineage>
        <taxon>Bacteria</taxon>
        <taxon>Bacillati</taxon>
        <taxon>Actinomycetota</taxon>
        <taxon>Actinomycetes</taxon>
        <taxon>Mycobacteriales</taxon>
        <taxon>Gordoniaceae</taxon>
        <taxon>Gordonia</taxon>
    </lineage>
</organism>
<comment type="caution">
    <text evidence="6">The sequence shown here is derived from an EMBL/GenBank/DDBJ whole genome shotgun (WGS) entry which is preliminary data.</text>
</comment>
<dbReference type="InterPro" id="IPR036271">
    <property type="entry name" value="Tet_transcr_reg_TetR-rel_C_sf"/>
</dbReference>
<keyword evidence="3" id="KW-0804">Transcription</keyword>
<dbReference type="InterPro" id="IPR009057">
    <property type="entry name" value="Homeodomain-like_sf"/>
</dbReference>
<evidence type="ECO:0000259" key="5">
    <source>
        <dbReference type="PROSITE" id="PS50977"/>
    </source>
</evidence>
<reference evidence="7" key="1">
    <citation type="journal article" date="2019" name="Int. J. Syst. Evol. Microbiol.">
        <title>The Global Catalogue of Microorganisms (GCM) 10K type strain sequencing project: providing services to taxonomists for standard genome sequencing and annotation.</title>
        <authorList>
            <consortium name="The Broad Institute Genomics Platform"/>
            <consortium name="The Broad Institute Genome Sequencing Center for Infectious Disease"/>
            <person name="Wu L."/>
            <person name="Ma J."/>
        </authorList>
    </citation>
    <scope>NUCLEOTIDE SEQUENCE [LARGE SCALE GENOMIC DNA]</scope>
    <source>
        <strain evidence="7">JCM 16227</strain>
    </source>
</reference>
<dbReference type="Gene3D" id="1.10.357.10">
    <property type="entry name" value="Tetracycline Repressor, domain 2"/>
    <property type="match status" value="1"/>
</dbReference>
<protein>
    <submittedName>
        <fullName evidence="6">TetR/AcrR family transcriptional regulator</fullName>
    </submittedName>
</protein>
<name>A0ABP5UQ63_9ACTN</name>
<evidence type="ECO:0000313" key="6">
    <source>
        <dbReference type="EMBL" id="GAA2384287.1"/>
    </source>
</evidence>
<dbReference type="InterPro" id="IPR054156">
    <property type="entry name" value="YxaF_TetR_C"/>
</dbReference>
<dbReference type="Pfam" id="PF21993">
    <property type="entry name" value="TetR_C_13_2"/>
    <property type="match status" value="1"/>
</dbReference>
<accession>A0ABP5UQ63</accession>
<evidence type="ECO:0000256" key="2">
    <source>
        <dbReference type="ARBA" id="ARBA00023125"/>
    </source>
</evidence>
<sequence length="188" mass="20385">MVRCAADLIARHGVAGTSIGDVLAAADAARGSVYYHFPGGRAQLMAEAVYFAGEVLGAELNRARRRPLPDAVAAVAGIWRRRLIETDFEVGCPVAAGAQARERDPEAAQAGEEVFLQWTHLLAARFREEGFDDRRADELADAVLSGIEGAVVLCRARRSVEPLDRVVLTLNELVRRPVPETVTDAEPR</sequence>
<feature type="DNA-binding region" description="H-T-H motif" evidence="4">
    <location>
        <begin position="18"/>
        <end position="37"/>
    </location>
</feature>
<dbReference type="PANTHER" id="PTHR47506">
    <property type="entry name" value="TRANSCRIPTIONAL REGULATORY PROTEIN"/>
    <property type="match status" value="1"/>
</dbReference>
<keyword evidence="7" id="KW-1185">Reference proteome</keyword>
<gene>
    <name evidence="6" type="ORF">GCM10009855_25660</name>
</gene>
<dbReference type="Proteomes" id="UP001501170">
    <property type="component" value="Unassembled WGS sequence"/>
</dbReference>
<proteinExistence type="predicted"/>
<dbReference type="PANTHER" id="PTHR47506:SF3">
    <property type="entry name" value="HTH-TYPE TRANSCRIPTIONAL REGULATOR LMRA"/>
    <property type="match status" value="1"/>
</dbReference>
<keyword evidence="2 4" id="KW-0238">DNA-binding</keyword>
<evidence type="ECO:0000256" key="4">
    <source>
        <dbReference type="PROSITE-ProRule" id="PRU00335"/>
    </source>
</evidence>
<dbReference type="SUPFAM" id="SSF48498">
    <property type="entry name" value="Tetracyclin repressor-like, C-terminal domain"/>
    <property type="match status" value="1"/>
</dbReference>
<evidence type="ECO:0000313" key="7">
    <source>
        <dbReference type="Proteomes" id="UP001501170"/>
    </source>
</evidence>
<evidence type="ECO:0000256" key="3">
    <source>
        <dbReference type="ARBA" id="ARBA00023163"/>
    </source>
</evidence>
<dbReference type="PROSITE" id="PS50977">
    <property type="entry name" value="HTH_TETR_2"/>
    <property type="match status" value="1"/>
</dbReference>
<keyword evidence="1" id="KW-0805">Transcription regulation</keyword>
<dbReference type="InterPro" id="IPR001647">
    <property type="entry name" value="HTH_TetR"/>
</dbReference>
<dbReference type="SUPFAM" id="SSF46689">
    <property type="entry name" value="Homeodomain-like"/>
    <property type="match status" value="1"/>
</dbReference>
<dbReference type="EMBL" id="BAAARB010000013">
    <property type="protein sequence ID" value="GAA2384287.1"/>
    <property type="molecule type" value="Genomic_DNA"/>
</dbReference>
<evidence type="ECO:0000256" key="1">
    <source>
        <dbReference type="ARBA" id="ARBA00023015"/>
    </source>
</evidence>
<dbReference type="Pfam" id="PF00440">
    <property type="entry name" value="TetR_N"/>
    <property type="match status" value="1"/>
</dbReference>
<feature type="domain" description="HTH tetR-type" evidence="5">
    <location>
        <begin position="1"/>
        <end position="55"/>
    </location>
</feature>